<dbReference type="Proteomes" id="UP000078551">
    <property type="component" value="Chromosome"/>
</dbReference>
<sequence>MRSALVLGGAACAWDDLEQAKEFGSFDATIAINDMLAHYPGEIDFAVSLHPEKYTEWMAGRDAKGYQRPKVFVAHDGNTQMGRNGAFPVDIVMDYRWPGMSASGSSGLFAVKVAIEQGFDRIILCGVPMDGAQSHFFDRTPWSEVNAFTEAWSIANPILRDVTRSMSGQTKEWLGYPTLDWLKS</sequence>
<dbReference type="RefSeq" id="WP_064832562.1">
    <property type="nucleotide sequence ID" value="NZ_CP013568.1"/>
</dbReference>
<gene>
    <name evidence="1" type="ORF">AMC81_CH01886</name>
</gene>
<proteinExistence type="predicted"/>
<name>A0ABN4QG75_9HYPH</name>
<dbReference type="EMBL" id="CP013568">
    <property type="protein sequence ID" value="ANL84667.1"/>
    <property type="molecule type" value="Genomic_DNA"/>
</dbReference>
<evidence type="ECO:0000313" key="2">
    <source>
        <dbReference type="Proteomes" id="UP000078551"/>
    </source>
</evidence>
<organism evidence="1 2">
    <name type="scientific">Rhizobium phaseoli</name>
    <dbReference type="NCBI Taxonomy" id="396"/>
    <lineage>
        <taxon>Bacteria</taxon>
        <taxon>Pseudomonadati</taxon>
        <taxon>Pseudomonadota</taxon>
        <taxon>Alphaproteobacteria</taxon>
        <taxon>Hyphomicrobiales</taxon>
        <taxon>Rhizobiaceae</taxon>
        <taxon>Rhizobium/Agrobacterium group</taxon>
        <taxon>Rhizobium</taxon>
    </lineage>
</organism>
<keyword evidence="2" id="KW-1185">Reference proteome</keyword>
<protein>
    <submittedName>
        <fullName evidence="1">Uncharacterized protein</fullName>
    </submittedName>
</protein>
<accession>A0ABN4QG75</accession>
<reference evidence="1 2" key="1">
    <citation type="submission" date="2015-11" db="EMBL/GenBank/DDBJ databases">
        <title>The limits of bacterial species coexistence and the symbiotic plasmid transference in sympatric Rhizobium populations.</title>
        <authorList>
            <person name="Perez-Carrascal O.M."/>
            <person name="VanInsberghe D."/>
            <person name="Juarez S."/>
            <person name="Polz M.F."/>
            <person name="Vinuesa P."/>
            <person name="Gonzalez V."/>
        </authorList>
    </citation>
    <scope>NUCLEOTIDE SEQUENCE [LARGE SCALE GENOMIC DNA]</scope>
    <source>
        <strain evidence="1 2">N771</strain>
    </source>
</reference>
<evidence type="ECO:0000313" key="1">
    <source>
        <dbReference type="EMBL" id="ANL84667.1"/>
    </source>
</evidence>